<dbReference type="KEGG" id="kne:92184146"/>
<evidence type="ECO:0000256" key="8">
    <source>
        <dbReference type="ARBA" id="ARBA00023136"/>
    </source>
</evidence>
<reference evidence="12 13" key="1">
    <citation type="journal article" date="2024" name="bioRxiv">
        <title>Comparative genomics of Cryptococcus and Kwoniella reveals pathogenesis evolution and contrasting karyotype dynamics via intercentromeric recombination or chromosome fusion.</title>
        <authorList>
            <person name="Coelho M.A."/>
            <person name="David-Palma M."/>
            <person name="Shea T."/>
            <person name="Bowers K."/>
            <person name="McGinley-Smith S."/>
            <person name="Mohammad A.W."/>
            <person name="Gnirke A."/>
            <person name="Yurkov A.M."/>
            <person name="Nowrousian M."/>
            <person name="Sun S."/>
            <person name="Cuomo C.A."/>
            <person name="Heitman J."/>
        </authorList>
    </citation>
    <scope>NUCLEOTIDE SEQUENCE [LARGE SCALE GENOMIC DNA]</scope>
    <source>
        <strain evidence="12 13">CBS 13917</strain>
    </source>
</reference>
<comment type="caution">
    <text evidence="12">The sequence shown here is derived from an EMBL/GenBank/DDBJ whole genome shotgun (WGS) entry which is preliminary data.</text>
</comment>
<evidence type="ECO:0000256" key="7">
    <source>
        <dbReference type="ARBA" id="ARBA00022989"/>
    </source>
</evidence>
<evidence type="ECO:0000256" key="11">
    <source>
        <dbReference type="SAM" id="Phobius"/>
    </source>
</evidence>
<dbReference type="GO" id="GO:0006506">
    <property type="term" value="P:GPI anchor biosynthetic process"/>
    <property type="evidence" value="ECO:0007669"/>
    <property type="project" value="UniProtKB-KW"/>
</dbReference>
<dbReference type="PANTHER" id="PTHR21072:SF13">
    <property type="entry name" value="GPI TRANSAMIDASE COMPONENT PIG-S"/>
    <property type="match status" value="1"/>
</dbReference>
<keyword evidence="5 11" id="KW-0812">Transmembrane</keyword>
<evidence type="ECO:0000256" key="2">
    <source>
        <dbReference type="ARBA" id="ARBA00004687"/>
    </source>
</evidence>
<feature type="compositionally biased region" description="Basic and acidic residues" evidence="10">
    <location>
        <begin position="649"/>
        <end position="665"/>
    </location>
</feature>
<name>A0AAW0YTW3_9TREE</name>
<dbReference type="GO" id="GO:0016255">
    <property type="term" value="P:attachment of GPI anchor to protein"/>
    <property type="evidence" value="ECO:0007669"/>
    <property type="project" value="InterPro"/>
</dbReference>
<evidence type="ECO:0000256" key="9">
    <source>
        <dbReference type="ARBA" id="ARBA00023180"/>
    </source>
</evidence>
<comment type="pathway">
    <text evidence="2">Glycolipid biosynthesis; glycosylphosphatidylinositol-anchor biosynthesis.</text>
</comment>
<evidence type="ECO:0000256" key="5">
    <source>
        <dbReference type="ARBA" id="ARBA00022692"/>
    </source>
</evidence>
<dbReference type="RefSeq" id="XP_066799658.1">
    <property type="nucleotide sequence ID" value="XM_066949966.1"/>
</dbReference>
<keyword evidence="7 11" id="KW-1133">Transmembrane helix</keyword>
<evidence type="ECO:0000256" key="6">
    <source>
        <dbReference type="ARBA" id="ARBA00022824"/>
    </source>
</evidence>
<feature type="region of interest" description="Disordered" evidence="10">
    <location>
        <begin position="592"/>
        <end position="674"/>
    </location>
</feature>
<keyword evidence="9" id="KW-0325">Glycoprotein</keyword>
<evidence type="ECO:0000256" key="1">
    <source>
        <dbReference type="ARBA" id="ARBA00004477"/>
    </source>
</evidence>
<dbReference type="InterPro" id="IPR019540">
    <property type="entry name" value="PtdIno-glycan_biosynth_class_S"/>
</dbReference>
<organism evidence="12 13">
    <name type="scientific">Kwoniella newhampshirensis</name>
    <dbReference type="NCBI Taxonomy" id="1651941"/>
    <lineage>
        <taxon>Eukaryota</taxon>
        <taxon>Fungi</taxon>
        <taxon>Dikarya</taxon>
        <taxon>Basidiomycota</taxon>
        <taxon>Agaricomycotina</taxon>
        <taxon>Tremellomycetes</taxon>
        <taxon>Tremellales</taxon>
        <taxon>Cryptococcaceae</taxon>
        <taxon>Kwoniella</taxon>
    </lineage>
</organism>
<dbReference type="PANTHER" id="PTHR21072">
    <property type="entry name" value="GPI TRANSAMIDASE COMPONENT PIG-S"/>
    <property type="match status" value="1"/>
</dbReference>
<keyword evidence="8 11" id="KW-0472">Membrane</keyword>
<protein>
    <recommendedName>
        <fullName evidence="14">Phosphatidylinositol glycan, class S</fullName>
    </recommendedName>
</protein>
<dbReference type="EMBL" id="JBCAWK010000014">
    <property type="protein sequence ID" value="KAK8844094.1"/>
    <property type="molecule type" value="Genomic_DNA"/>
</dbReference>
<evidence type="ECO:0000313" key="13">
    <source>
        <dbReference type="Proteomes" id="UP001388673"/>
    </source>
</evidence>
<keyword evidence="6" id="KW-0256">Endoplasmic reticulum</keyword>
<evidence type="ECO:0008006" key="14">
    <source>
        <dbReference type="Google" id="ProtNLM"/>
    </source>
</evidence>
<dbReference type="GO" id="GO:0042765">
    <property type="term" value="C:GPI-anchor transamidase complex"/>
    <property type="evidence" value="ECO:0007669"/>
    <property type="project" value="InterPro"/>
</dbReference>
<dbReference type="Proteomes" id="UP001388673">
    <property type="component" value="Unassembled WGS sequence"/>
</dbReference>
<comment type="subcellular location">
    <subcellularLocation>
        <location evidence="1">Endoplasmic reticulum membrane</location>
        <topology evidence="1">Multi-pass membrane protein</topology>
    </subcellularLocation>
</comment>
<evidence type="ECO:0000313" key="12">
    <source>
        <dbReference type="EMBL" id="KAK8844094.1"/>
    </source>
</evidence>
<sequence>MSVTGPKTANSSPSRIRKTPAEVTAAINPSTKRRLWITLSFPLLIVLAIPFWWYVTSIERIPLPESRIAALENATLPSIRPKILFTADVDAFPTPPPGRAVFEHKVILQSLAREVLKGIDGIYEQRRPKKLRNWDLVYDDDKREHTPLRLHIRRWEHANTSWPLEPYVQASETGLMTSGIKGGTLVIPVHPSQIGDRFLKQHYKIAIINSLLGLYPPDPPEIPLRALKYSPNITLSFVLLNEDSSEGSYVRSWDIEGAIRDHLLPHLELLSPIFNFTIESQLLYHAPLTFEPTYNATDAAGNQRAIDAAIETGKGDEENAKAVAKELADEQTEKAWIIDEEQMKVFVNSERWSLDSGSTNNPVLRFLLYVPAAKHRPMRLSTPDSAQSFLLPQFGGVVLLNPPPSTPSASTYHLPFSALTPAFHLFTQHLYSLLALPPTPDKIHPSPPPTPLHAPSSLIQPITPWQVHQVLLARTRENSEEARKTLMGIVRLVKKIREMKVGQVVRGKVLGAVERLEQLSSNNTALEMFILTRDAVGLANQAFFDPTMMGLLYFPDEHKFAVYTPLFAPIAVPLILGLIKEFLAWKRRRGAKRQTMPTASGSPVARDRELEGRQQTVNEDASPAFEQTEVSETQFAGVELATQSNEANDGERLTDLDTATTERRSLRSRSKRLR</sequence>
<dbReference type="GeneID" id="92184146"/>
<proteinExistence type="inferred from homology"/>
<evidence type="ECO:0000256" key="3">
    <source>
        <dbReference type="ARBA" id="ARBA00005316"/>
    </source>
</evidence>
<dbReference type="Pfam" id="PF10510">
    <property type="entry name" value="PIG-S"/>
    <property type="match status" value="1"/>
</dbReference>
<dbReference type="AlphaFoldDB" id="A0AAW0YTW3"/>
<gene>
    <name evidence="12" type="ORF">IAR55_006888</name>
</gene>
<keyword evidence="13" id="KW-1185">Reference proteome</keyword>
<evidence type="ECO:0000256" key="4">
    <source>
        <dbReference type="ARBA" id="ARBA00022502"/>
    </source>
</evidence>
<feature type="transmembrane region" description="Helical" evidence="11">
    <location>
        <begin position="560"/>
        <end position="579"/>
    </location>
</feature>
<keyword evidence="4" id="KW-0337">GPI-anchor biosynthesis</keyword>
<accession>A0AAW0YTW3</accession>
<feature type="transmembrane region" description="Helical" evidence="11">
    <location>
        <begin position="35"/>
        <end position="55"/>
    </location>
</feature>
<comment type="similarity">
    <text evidence="3">Belongs to the PIGS family.</text>
</comment>
<evidence type="ECO:0000256" key="10">
    <source>
        <dbReference type="SAM" id="MobiDB-lite"/>
    </source>
</evidence>